<dbReference type="InterPro" id="IPR000917">
    <property type="entry name" value="Sulfatase_N"/>
</dbReference>
<evidence type="ECO:0000259" key="6">
    <source>
        <dbReference type="Pfam" id="PF00884"/>
    </source>
</evidence>
<evidence type="ECO:0000313" key="7">
    <source>
        <dbReference type="EMBL" id="SHH37520.1"/>
    </source>
</evidence>
<keyword evidence="4" id="KW-0106">Calcium</keyword>
<dbReference type="EMBL" id="FQWQ01000002">
    <property type="protein sequence ID" value="SHH37520.1"/>
    <property type="molecule type" value="Genomic_DNA"/>
</dbReference>
<keyword evidence="8" id="KW-1185">Reference proteome</keyword>
<reference evidence="7 8" key="1">
    <citation type="submission" date="2016-11" db="EMBL/GenBank/DDBJ databases">
        <authorList>
            <person name="Jaros S."/>
            <person name="Januszkiewicz K."/>
            <person name="Wedrychowicz H."/>
        </authorList>
    </citation>
    <scope>NUCLEOTIDE SEQUENCE [LARGE SCALE GENOMIC DNA]</scope>
    <source>
        <strain evidence="7 8">DSM 24574</strain>
    </source>
</reference>
<dbReference type="FunFam" id="3.30.1120.10:FF:000008">
    <property type="entry name" value="Arylsulfatase"/>
    <property type="match status" value="1"/>
</dbReference>
<dbReference type="Proteomes" id="UP000184212">
    <property type="component" value="Unassembled WGS sequence"/>
</dbReference>
<keyword evidence="3" id="KW-0378">Hydrolase</keyword>
<dbReference type="OrthoDB" id="9764377at2"/>
<dbReference type="Gene3D" id="3.40.720.10">
    <property type="entry name" value="Alkaline Phosphatase, subunit A"/>
    <property type="match status" value="1"/>
</dbReference>
<accession>A0A1M5SGG3</accession>
<evidence type="ECO:0000256" key="1">
    <source>
        <dbReference type="ARBA" id="ARBA00008779"/>
    </source>
</evidence>
<name>A0A1M5SGG3_9BACT</name>
<evidence type="ECO:0000256" key="3">
    <source>
        <dbReference type="ARBA" id="ARBA00022801"/>
    </source>
</evidence>
<dbReference type="PANTHER" id="PTHR42693">
    <property type="entry name" value="ARYLSULFATASE FAMILY MEMBER"/>
    <property type="match status" value="1"/>
</dbReference>
<dbReference type="InterPro" id="IPR024607">
    <property type="entry name" value="Sulfatase_CS"/>
</dbReference>
<dbReference type="SUPFAM" id="SSF53649">
    <property type="entry name" value="Alkaline phosphatase-like"/>
    <property type="match status" value="1"/>
</dbReference>
<dbReference type="GO" id="GO:0046872">
    <property type="term" value="F:metal ion binding"/>
    <property type="evidence" value="ECO:0007669"/>
    <property type="project" value="UniProtKB-KW"/>
</dbReference>
<dbReference type="PANTHER" id="PTHR42693:SF53">
    <property type="entry name" value="ENDO-4-O-SULFATASE"/>
    <property type="match status" value="1"/>
</dbReference>
<feature type="domain" description="Sulfatase N-terminal" evidence="6">
    <location>
        <begin position="36"/>
        <end position="438"/>
    </location>
</feature>
<evidence type="ECO:0000313" key="8">
    <source>
        <dbReference type="Proteomes" id="UP000184212"/>
    </source>
</evidence>
<dbReference type="STRING" id="947013.SAMN04488109_3917"/>
<dbReference type="PROSITE" id="PS00149">
    <property type="entry name" value="SULFATASE_2"/>
    <property type="match status" value="1"/>
</dbReference>
<protein>
    <submittedName>
        <fullName evidence="7">Arylsulfatase</fullName>
    </submittedName>
</protein>
<feature type="chain" id="PRO_5012206378" evidence="5">
    <location>
        <begin position="23"/>
        <end position="546"/>
    </location>
</feature>
<keyword evidence="5" id="KW-0732">Signal</keyword>
<dbReference type="Gene3D" id="3.30.1120.10">
    <property type="match status" value="1"/>
</dbReference>
<organism evidence="7 8">
    <name type="scientific">Chryseolinea serpens</name>
    <dbReference type="NCBI Taxonomy" id="947013"/>
    <lineage>
        <taxon>Bacteria</taxon>
        <taxon>Pseudomonadati</taxon>
        <taxon>Bacteroidota</taxon>
        <taxon>Cytophagia</taxon>
        <taxon>Cytophagales</taxon>
        <taxon>Fulvivirgaceae</taxon>
        <taxon>Chryseolinea</taxon>
    </lineage>
</organism>
<evidence type="ECO:0000256" key="5">
    <source>
        <dbReference type="SAM" id="SignalP"/>
    </source>
</evidence>
<dbReference type="GO" id="GO:0004065">
    <property type="term" value="F:arylsulfatase activity"/>
    <property type="evidence" value="ECO:0007669"/>
    <property type="project" value="TreeGrafter"/>
</dbReference>
<keyword evidence="2" id="KW-0479">Metal-binding</keyword>
<proteinExistence type="inferred from homology"/>
<sequence length="546" mass="61581">MRIRFATAVAVLCAVLLAPVMAQSPPKTKGKGPAKPNFVLILVDDMGFSDIGAYGSEIPTPNLDRLAAGGLRFTQFYNTSRCCPTRAALQTGVYPHQAGVGFMNGNLGKPTYQGYLNRNVITIAEGLKTAGYTTLMSGKWHVGNTPEQWPGARGYDKYFALIGGTSHQFYPHPFQLGDMDFFVKNVQKLENFTTEKKPEGFYLTDEFTDHALGFLEETRTEGKPFFLFTAYNAPHFPVQARKEDIAKYRGKYLQGWDVVRSARYQKLLASGMLRPEWKLSPRDSLIPGWDQLRQSEKEAWDLKMAVYAAMVDRIDYNVGRILQKLKDLGVEDNTYVIFLSDNGASHEYAFPGKKQTKEVADYVKPLTADNPESYVSYEYNWANVSNTPFRAFKHWEHEGGISTPFIVYAPGKIQPNTLQHTPAHVIDIQPTLLALAGVKYPVEYKGARLIPQEGLSLKDAFEGKPYAGHDAIYWEHQGNRAVRKGDWKIVSFYPENKWELYNLKDDRTELKNLAASNPDKLRELVALYQAWATRAGVVEWASLQTP</sequence>
<feature type="signal peptide" evidence="5">
    <location>
        <begin position="1"/>
        <end position="22"/>
    </location>
</feature>
<dbReference type="AlphaFoldDB" id="A0A1M5SGG3"/>
<dbReference type="InterPro" id="IPR050738">
    <property type="entry name" value="Sulfatase"/>
</dbReference>
<dbReference type="InterPro" id="IPR017850">
    <property type="entry name" value="Alkaline_phosphatase_core_sf"/>
</dbReference>
<comment type="similarity">
    <text evidence="1">Belongs to the sulfatase family.</text>
</comment>
<dbReference type="RefSeq" id="WP_073137144.1">
    <property type="nucleotide sequence ID" value="NZ_FQWQ01000002.1"/>
</dbReference>
<evidence type="ECO:0000256" key="4">
    <source>
        <dbReference type="ARBA" id="ARBA00022837"/>
    </source>
</evidence>
<gene>
    <name evidence="7" type="ORF">SAMN04488109_3917</name>
</gene>
<dbReference type="Pfam" id="PF00884">
    <property type="entry name" value="Sulfatase"/>
    <property type="match status" value="1"/>
</dbReference>
<evidence type="ECO:0000256" key="2">
    <source>
        <dbReference type="ARBA" id="ARBA00022723"/>
    </source>
</evidence>
<dbReference type="CDD" id="cd16025">
    <property type="entry name" value="PAS_like"/>
    <property type="match status" value="1"/>
</dbReference>